<protein>
    <submittedName>
        <fullName evidence="2">Putative cupin superfamily sugar epimerase</fullName>
    </submittedName>
</protein>
<dbReference type="InterPro" id="IPR039935">
    <property type="entry name" value="YML079W-like"/>
</dbReference>
<dbReference type="Gene3D" id="2.60.120.10">
    <property type="entry name" value="Jelly Rolls"/>
    <property type="match status" value="1"/>
</dbReference>
<reference evidence="2" key="1">
    <citation type="submission" date="2020-11" db="EMBL/GenBank/DDBJ databases">
        <title>Sequencing the genomes of 1000 actinobacteria strains.</title>
        <authorList>
            <person name="Klenk H.-P."/>
        </authorList>
    </citation>
    <scope>NUCLEOTIDE SEQUENCE</scope>
    <source>
        <strain evidence="2">DSM 45356</strain>
    </source>
</reference>
<gene>
    <name evidence="2" type="ORF">IW245_003777</name>
</gene>
<dbReference type="InterPro" id="IPR011051">
    <property type="entry name" value="RmlC_Cupin_sf"/>
</dbReference>
<dbReference type="Pfam" id="PF06172">
    <property type="entry name" value="Cupin_5"/>
    <property type="match status" value="1"/>
</dbReference>
<evidence type="ECO:0000313" key="2">
    <source>
        <dbReference type="EMBL" id="MBG6137583.1"/>
    </source>
</evidence>
<evidence type="ECO:0000313" key="3">
    <source>
        <dbReference type="Proteomes" id="UP000622552"/>
    </source>
</evidence>
<name>A0A8J7GBS0_9ACTN</name>
<organism evidence="2 3">
    <name type="scientific">Longispora fulva</name>
    <dbReference type="NCBI Taxonomy" id="619741"/>
    <lineage>
        <taxon>Bacteria</taxon>
        <taxon>Bacillati</taxon>
        <taxon>Actinomycetota</taxon>
        <taxon>Actinomycetes</taxon>
        <taxon>Micromonosporales</taxon>
        <taxon>Micromonosporaceae</taxon>
        <taxon>Longispora</taxon>
    </lineage>
</organism>
<comment type="caution">
    <text evidence="2">The sequence shown here is derived from an EMBL/GenBank/DDBJ whole genome shotgun (WGS) entry which is preliminary data.</text>
</comment>
<dbReference type="Proteomes" id="UP000622552">
    <property type="component" value="Unassembled WGS sequence"/>
</dbReference>
<dbReference type="PANTHER" id="PTHR33387:SF3">
    <property type="entry name" value="DUF985 DOMAIN-CONTAINING PROTEIN"/>
    <property type="match status" value="1"/>
</dbReference>
<dbReference type="SUPFAM" id="SSF51182">
    <property type="entry name" value="RmlC-like cupins"/>
    <property type="match status" value="1"/>
</dbReference>
<accession>A0A8J7GBS0</accession>
<dbReference type="InterPro" id="IPR009327">
    <property type="entry name" value="Cupin_DUF985"/>
</dbReference>
<dbReference type="EMBL" id="JADOUF010000001">
    <property type="protein sequence ID" value="MBG6137583.1"/>
    <property type="molecule type" value="Genomic_DNA"/>
</dbReference>
<dbReference type="CDD" id="cd06121">
    <property type="entry name" value="cupin_YML079wp"/>
    <property type="match status" value="1"/>
</dbReference>
<dbReference type="InterPro" id="IPR014710">
    <property type="entry name" value="RmlC-like_jellyroll"/>
</dbReference>
<sequence length="139" mass="15602">MIEQLRLEPHPEGGWYRRTWTSPVTFDPPGYDGERPTATCIHYLLRSGEESVWHTVRSDELWLWHLGGPLLLRTGGTGEKPGEETEIVLGPDLEAGQVLQAVVPGGTWQAARPLWDKEVLLTCFVTPGFDMADFRMNTA</sequence>
<dbReference type="AlphaFoldDB" id="A0A8J7GBS0"/>
<dbReference type="PANTHER" id="PTHR33387">
    <property type="entry name" value="RMLC-LIKE JELLY ROLL FOLD PROTEIN"/>
    <property type="match status" value="1"/>
</dbReference>
<evidence type="ECO:0000259" key="1">
    <source>
        <dbReference type="Pfam" id="PF06172"/>
    </source>
</evidence>
<proteinExistence type="predicted"/>
<keyword evidence="3" id="KW-1185">Reference proteome</keyword>
<dbReference type="RefSeq" id="WP_197004433.1">
    <property type="nucleotide sequence ID" value="NZ_BONS01000020.1"/>
</dbReference>
<feature type="domain" description="DUF985" evidence="1">
    <location>
        <begin position="1"/>
        <end position="136"/>
    </location>
</feature>